<gene>
    <name evidence="2" type="ORF">KPL78_00190</name>
</gene>
<sequence length="81" mass="8645">MSAPHPVIGVLRAGALLGMGWVVAAGLAWELFGLPWAVLILLVWLLLQRLLHGAVQRLGEAIRAETAPRAASRAPEEDPTC</sequence>
<dbReference type="EMBL" id="JAHYBZ010000001">
    <property type="protein sequence ID" value="MBW6396238.1"/>
    <property type="molecule type" value="Genomic_DNA"/>
</dbReference>
<keyword evidence="1" id="KW-0472">Membrane</keyword>
<dbReference type="RefSeq" id="WP_219760629.1">
    <property type="nucleotide sequence ID" value="NZ_JAHYBZ010000001.1"/>
</dbReference>
<feature type="transmembrane region" description="Helical" evidence="1">
    <location>
        <begin position="20"/>
        <end position="47"/>
    </location>
</feature>
<dbReference type="Proteomes" id="UP001196565">
    <property type="component" value="Unassembled WGS sequence"/>
</dbReference>
<evidence type="ECO:0008006" key="4">
    <source>
        <dbReference type="Google" id="ProtNLM"/>
    </source>
</evidence>
<reference evidence="2 3" key="1">
    <citation type="submission" date="2021-07" db="EMBL/GenBank/DDBJ databases">
        <authorList>
            <person name="So Y."/>
        </authorList>
    </citation>
    <scope>NUCLEOTIDE SEQUENCE [LARGE SCALE GENOMIC DNA]</scope>
    <source>
        <strain evidence="2 3">HJA6</strain>
    </source>
</reference>
<proteinExistence type="predicted"/>
<name>A0ABS7A1R1_9PROT</name>
<comment type="caution">
    <text evidence="2">The sequence shown here is derived from an EMBL/GenBank/DDBJ whole genome shotgun (WGS) entry which is preliminary data.</text>
</comment>
<organism evidence="2 3">
    <name type="scientific">Roseomonas alba</name>
    <dbReference type="NCBI Taxonomy" id="2846776"/>
    <lineage>
        <taxon>Bacteria</taxon>
        <taxon>Pseudomonadati</taxon>
        <taxon>Pseudomonadota</taxon>
        <taxon>Alphaproteobacteria</taxon>
        <taxon>Acetobacterales</taxon>
        <taxon>Roseomonadaceae</taxon>
        <taxon>Roseomonas</taxon>
    </lineage>
</organism>
<evidence type="ECO:0000313" key="2">
    <source>
        <dbReference type="EMBL" id="MBW6396238.1"/>
    </source>
</evidence>
<keyword evidence="1" id="KW-1133">Transmembrane helix</keyword>
<evidence type="ECO:0000256" key="1">
    <source>
        <dbReference type="SAM" id="Phobius"/>
    </source>
</evidence>
<evidence type="ECO:0000313" key="3">
    <source>
        <dbReference type="Proteomes" id="UP001196565"/>
    </source>
</evidence>
<accession>A0ABS7A1R1</accession>
<keyword evidence="1" id="KW-0812">Transmembrane</keyword>
<keyword evidence="3" id="KW-1185">Reference proteome</keyword>
<protein>
    <recommendedName>
        <fullName evidence="4">DUF4229 domain-containing protein</fullName>
    </recommendedName>
</protein>